<gene>
    <name evidence="4" type="ORF">KC19_6G174800</name>
</gene>
<dbReference type="InterPro" id="IPR050498">
    <property type="entry name" value="Ycf3"/>
</dbReference>
<organism evidence="4 5">
    <name type="scientific">Ceratodon purpureus</name>
    <name type="common">Fire moss</name>
    <name type="synonym">Dicranum purpureum</name>
    <dbReference type="NCBI Taxonomy" id="3225"/>
    <lineage>
        <taxon>Eukaryota</taxon>
        <taxon>Viridiplantae</taxon>
        <taxon>Streptophyta</taxon>
        <taxon>Embryophyta</taxon>
        <taxon>Bryophyta</taxon>
        <taxon>Bryophytina</taxon>
        <taxon>Bryopsida</taxon>
        <taxon>Dicranidae</taxon>
        <taxon>Pseudoditrichales</taxon>
        <taxon>Ditrichaceae</taxon>
        <taxon>Ceratodon</taxon>
    </lineage>
</organism>
<evidence type="ECO:0000256" key="1">
    <source>
        <dbReference type="ARBA" id="ARBA00022737"/>
    </source>
</evidence>
<dbReference type="AlphaFoldDB" id="A0A8T0HI20"/>
<feature type="repeat" description="TPR" evidence="3">
    <location>
        <begin position="137"/>
        <end position="170"/>
    </location>
</feature>
<evidence type="ECO:0000256" key="3">
    <source>
        <dbReference type="PROSITE-ProRule" id="PRU00339"/>
    </source>
</evidence>
<dbReference type="Gene3D" id="1.25.40.10">
    <property type="entry name" value="Tetratricopeptide repeat domain"/>
    <property type="match status" value="2"/>
</dbReference>
<feature type="repeat" description="TPR" evidence="3">
    <location>
        <begin position="205"/>
        <end position="238"/>
    </location>
</feature>
<keyword evidence="2 3" id="KW-0802">TPR repeat</keyword>
<dbReference type="Proteomes" id="UP000822688">
    <property type="component" value="Chromosome 6"/>
</dbReference>
<evidence type="ECO:0000313" key="4">
    <source>
        <dbReference type="EMBL" id="KAG0570607.1"/>
    </source>
</evidence>
<sequence>MVLVEPLHVMNSRSSFFGLQPCVSRCPCTLVLPKRCAIVAKGANCGDGAGVSRASGEKAHSNGVSRRDLGRFGLALPLLAWAGTSDLEAEASVSKTVRLRDVENPKLQEALRAAVVGDLENAENLFSELLKEDPNSASVWSNRGSVRVSMQKYEQAAEDFTKAIALAPEAPVPFLNRAISYEAMGRFDEAIGDCKAAIVNDPDEYAAWFNLGNVDVRVGDFDNALKAYSRASFLAPGIAGYRLKQALVLFQLDRLEETRKLVQGLVRKYPNYAEAHAVLAAVLWKEGNRDQAEGQFNEATSREPRYKDIRS</sequence>
<dbReference type="PROSITE" id="PS50293">
    <property type="entry name" value="TPR_REGION"/>
    <property type="match status" value="1"/>
</dbReference>
<dbReference type="EMBL" id="CM026427">
    <property type="protein sequence ID" value="KAG0570607.1"/>
    <property type="molecule type" value="Genomic_DNA"/>
</dbReference>
<dbReference type="SMART" id="SM00028">
    <property type="entry name" value="TPR"/>
    <property type="match status" value="4"/>
</dbReference>
<keyword evidence="5" id="KW-1185">Reference proteome</keyword>
<protein>
    <recommendedName>
        <fullName evidence="6">Tetratricopeptide repeat protein</fullName>
    </recommendedName>
</protein>
<evidence type="ECO:0000256" key="2">
    <source>
        <dbReference type="ARBA" id="ARBA00022803"/>
    </source>
</evidence>
<dbReference type="PANTHER" id="PTHR44858:SF19">
    <property type="match status" value="1"/>
</dbReference>
<dbReference type="SUPFAM" id="SSF48452">
    <property type="entry name" value="TPR-like"/>
    <property type="match status" value="1"/>
</dbReference>
<keyword evidence="1" id="KW-0677">Repeat</keyword>
<proteinExistence type="predicted"/>
<dbReference type="InterPro" id="IPR011990">
    <property type="entry name" value="TPR-like_helical_dom_sf"/>
</dbReference>
<dbReference type="PROSITE" id="PS50005">
    <property type="entry name" value="TPR"/>
    <property type="match status" value="2"/>
</dbReference>
<evidence type="ECO:0000313" key="5">
    <source>
        <dbReference type="Proteomes" id="UP000822688"/>
    </source>
</evidence>
<accession>A0A8T0HI20</accession>
<name>A0A8T0HI20_CERPU</name>
<dbReference type="InterPro" id="IPR019734">
    <property type="entry name" value="TPR_rpt"/>
</dbReference>
<reference evidence="4 5" key="1">
    <citation type="submission" date="2020-06" db="EMBL/GenBank/DDBJ databases">
        <title>WGS assembly of Ceratodon purpureus strain R40.</title>
        <authorList>
            <person name="Carey S.B."/>
            <person name="Jenkins J."/>
            <person name="Shu S."/>
            <person name="Lovell J.T."/>
            <person name="Sreedasyam A."/>
            <person name="Maumus F."/>
            <person name="Tiley G.P."/>
            <person name="Fernandez-Pozo N."/>
            <person name="Barry K."/>
            <person name="Chen C."/>
            <person name="Wang M."/>
            <person name="Lipzen A."/>
            <person name="Daum C."/>
            <person name="Saski C.A."/>
            <person name="Payton A.C."/>
            <person name="Mcbreen J.C."/>
            <person name="Conrad R.E."/>
            <person name="Kollar L.M."/>
            <person name="Olsson S."/>
            <person name="Huttunen S."/>
            <person name="Landis J.B."/>
            <person name="Wickett N.J."/>
            <person name="Johnson M.G."/>
            <person name="Rensing S.A."/>
            <person name="Grimwood J."/>
            <person name="Schmutz J."/>
            <person name="Mcdaniel S.F."/>
        </authorList>
    </citation>
    <scope>NUCLEOTIDE SEQUENCE [LARGE SCALE GENOMIC DNA]</scope>
    <source>
        <strain evidence="4 5">R40</strain>
    </source>
</reference>
<dbReference type="PANTHER" id="PTHR44858">
    <property type="entry name" value="TETRATRICOPEPTIDE REPEAT PROTEIN 6"/>
    <property type="match status" value="1"/>
</dbReference>
<dbReference type="Pfam" id="PF13432">
    <property type="entry name" value="TPR_16"/>
    <property type="match status" value="2"/>
</dbReference>
<evidence type="ECO:0008006" key="6">
    <source>
        <dbReference type="Google" id="ProtNLM"/>
    </source>
</evidence>
<comment type="caution">
    <text evidence="4">The sequence shown here is derived from an EMBL/GenBank/DDBJ whole genome shotgun (WGS) entry which is preliminary data.</text>
</comment>